<organism evidence="4 5">
    <name type="scientific">Gracilibacillus xinjiangensis</name>
    <dbReference type="NCBI Taxonomy" id="1193282"/>
    <lineage>
        <taxon>Bacteria</taxon>
        <taxon>Bacillati</taxon>
        <taxon>Bacillota</taxon>
        <taxon>Bacilli</taxon>
        <taxon>Bacillales</taxon>
        <taxon>Bacillaceae</taxon>
        <taxon>Gracilibacillus</taxon>
    </lineage>
</organism>
<evidence type="ECO:0000313" key="4">
    <source>
        <dbReference type="EMBL" id="MFC4403480.1"/>
    </source>
</evidence>
<keyword evidence="5" id="KW-1185">Reference proteome</keyword>
<evidence type="ECO:0000313" key="5">
    <source>
        <dbReference type="Proteomes" id="UP001595882"/>
    </source>
</evidence>
<dbReference type="EMBL" id="JBHSDT010000004">
    <property type="protein sequence ID" value="MFC4403480.1"/>
    <property type="molecule type" value="Genomic_DNA"/>
</dbReference>
<keyword evidence="2 3" id="KW-0472">Membrane</keyword>
<dbReference type="PANTHER" id="PTHR34295:SF1">
    <property type="entry name" value="BIOTIN TRANSPORTER BIOY"/>
    <property type="match status" value="1"/>
</dbReference>
<comment type="caution">
    <text evidence="4">The sequence shown here is derived from an EMBL/GenBank/DDBJ whole genome shotgun (WGS) entry which is preliminary data.</text>
</comment>
<proteinExistence type="inferred from homology"/>
<keyword evidence="2" id="KW-1003">Cell membrane</keyword>
<evidence type="ECO:0000256" key="3">
    <source>
        <dbReference type="SAM" id="Phobius"/>
    </source>
</evidence>
<dbReference type="Proteomes" id="UP001595882">
    <property type="component" value="Unassembled WGS sequence"/>
</dbReference>
<reference evidence="5" key="1">
    <citation type="journal article" date="2019" name="Int. J. Syst. Evol. Microbiol.">
        <title>The Global Catalogue of Microorganisms (GCM) 10K type strain sequencing project: providing services to taxonomists for standard genome sequencing and annotation.</title>
        <authorList>
            <consortium name="The Broad Institute Genomics Platform"/>
            <consortium name="The Broad Institute Genome Sequencing Center for Infectious Disease"/>
            <person name="Wu L."/>
            <person name="Ma J."/>
        </authorList>
    </citation>
    <scope>NUCLEOTIDE SEQUENCE [LARGE SCALE GENOMIC DNA]</scope>
    <source>
        <strain evidence="5">CCUG 37865</strain>
    </source>
</reference>
<name>A0ABV8WVJ6_9BACI</name>
<evidence type="ECO:0000256" key="1">
    <source>
        <dbReference type="ARBA" id="ARBA00010692"/>
    </source>
</evidence>
<protein>
    <recommendedName>
        <fullName evidence="2">Biotin transporter</fullName>
    </recommendedName>
</protein>
<dbReference type="RefSeq" id="WP_390251971.1">
    <property type="nucleotide sequence ID" value="NZ_JBHSDT010000004.1"/>
</dbReference>
<feature type="transmembrane region" description="Helical" evidence="3">
    <location>
        <begin position="57"/>
        <end position="74"/>
    </location>
</feature>
<keyword evidence="2" id="KW-0813">Transport</keyword>
<keyword evidence="3" id="KW-0812">Transmembrane</keyword>
<keyword evidence="3" id="KW-1133">Transmembrane helix</keyword>
<feature type="transmembrane region" description="Helical" evidence="3">
    <location>
        <begin position="149"/>
        <end position="169"/>
    </location>
</feature>
<feature type="transmembrane region" description="Helical" evidence="3">
    <location>
        <begin position="80"/>
        <end position="103"/>
    </location>
</feature>
<dbReference type="PANTHER" id="PTHR34295">
    <property type="entry name" value="BIOTIN TRANSPORTER BIOY"/>
    <property type="match status" value="1"/>
</dbReference>
<dbReference type="PIRSF" id="PIRSF016661">
    <property type="entry name" value="BioY"/>
    <property type="match status" value="1"/>
</dbReference>
<dbReference type="Pfam" id="PF02632">
    <property type="entry name" value="BioY"/>
    <property type="match status" value="1"/>
</dbReference>
<accession>A0ABV8WVJ6</accession>
<comment type="subcellular location">
    <subcellularLocation>
        <location evidence="2">Cell membrane</location>
        <topology evidence="2">Multi-pass membrane protein</topology>
    </subcellularLocation>
</comment>
<dbReference type="Gene3D" id="1.10.1760.20">
    <property type="match status" value="1"/>
</dbReference>
<sequence length="192" mass="20531">MQSSKLRSIILSSIFAAITAILAQVQFQAFIVPFSGQTLGVGLTATILGSRLGGLSLICYMLLGVIGLPVFSGFSGGPHIITGPTGGFIIGFIFTAYITGWILEKTKFNVAMAIIANIIGMFITLAFGVVQLKYTADLSWTAAMSQGVYPFIGIGIIKAILASWIGITVRKRLIKAQLLFNANKRSEHRKTA</sequence>
<gene>
    <name evidence="4" type="ORF">ACFOY7_10350</name>
</gene>
<evidence type="ECO:0000256" key="2">
    <source>
        <dbReference type="PIRNR" id="PIRNR016661"/>
    </source>
</evidence>
<dbReference type="InterPro" id="IPR003784">
    <property type="entry name" value="BioY"/>
</dbReference>
<comment type="similarity">
    <text evidence="1 2">Belongs to the BioY family.</text>
</comment>
<feature type="transmembrane region" description="Helical" evidence="3">
    <location>
        <begin position="110"/>
        <end position="129"/>
    </location>
</feature>